<dbReference type="SUPFAM" id="SSF110296">
    <property type="entry name" value="Oligoxyloglucan reducing end-specific cellobiohydrolase"/>
    <property type="match status" value="1"/>
</dbReference>
<dbReference type="RefSeq" id="WP_342114982.1">
    <property type="nucleotide sequence ID" value="NZ_JBCAUN010000002.1"/>
</dbReference>
<keyword evidence="3" id="KW-1185">Reference proteome</keyword>
<accession>A0ABU9W6I5</accession>
<dbReference type="EMBL" id="JBCLVG010000002">
    <property type="protein sequence ID" value="MEN1947613.1"/>
    <property type="molecule type" value="Genomic_DNA"/>
</dbReference>
<proteinExistence type="predicted"/>
<reference evidence="2 3" key="1">
    <citation type="submission" date="2024-03" db="EMBL/GenBank/DDBJ databases">
        <title>YIM 134122 draft genome.</title>
        <authorList>
            <person name="Zuo S."/>
            <person name="Xiong L."/>
        </authorList>
    </citation>
    <scope>NUCLEOTIDE SEQUENCE [LARGE SCALE GENOMIC DNA]</scope>
    <source>
        <strain evidence="2 3">YIM 134122</strain>
    </source>
</reference>
<keyword evidence="1" id="KW-0812">Transmembrane</keyword>
<protein>
    <recommendedName>
        <fullName evidence="4">Exo-alpha-sialidase</fullName>
    </recommendedName>
</protein>
<comment type="caution">
    <text evidence="2">The sequence shown here is derived from an EMBL/GenBank/DDBJ whole genome shotgun (WGS) entry which is preliminary data.</text>
</comment>
<name>A0ABU9W6I5_9MICO</name>
<evidence type="ECO:0008006" key="4">
    <source>
        <dbReference type="Google" id="ProtNLM"/>
    </source>
</evidence>
<evidence type="ECO:0000313" key="2">
    <source>
        <dbReference type="EMBL" id="MEN1947613.1"/>
    </source>
</evidence>
<keyword evidence="1" id="KW-1133">Transmembrane helix</keyword>
<evidence type="ECO:0000313" key="3">
    <source>
        <dbReference type="Proteomes" id="UP001425155"/>
    </source>
</evidence>
<gene>
    <name evidence="2" type="ORF">WJX64_13725</name>
</gene>
<keyword evidence="1" id="KW-0472">Membrane</keyword>
<feature type="transmembrane region" description="Helical" evidence="1">
    <location>
        <begin position="20"/>
        <end position="40"/>
    </location>
</feature>
<dbReference type="Proteomes" id="UP001425155">
    <property type="component" value="Unassembled WGS sequence"/>
</dbReference>
<organism evidence="2 3">
    <name type="scientific">Leifsonia stereocauli</name>
    <dbReference type="NCBI Taxonomy" id="3134136"/>
    <lineage>
        <taxon>Bacteria</taxon>
        <taxon>Bacillati</taxon>
        <taxon>Actinomycetota</taxon>
        <taxon>Actinomycetes</taxon>
        <taxon>Micrococcales</taxon>
        <taxon>Microbacteriaceae</taxon>
        <taxon>Leifsonia</taxon>
    </lineage>
</organism>
<evidence type="ECO:0000256" key="1">
    <source>
        <dbReference type="SAM" id="Phobius"/>
    </source>
</evidence>
<sequence>MARRVPGRTDRSSGERSRPLWIVGIAALALVVIVLVYLALTQNRNAPDGAAVSTPASLVPVDRATPTVEPSAEPVAVVTPPARIMAAVDGERAYRAGVGSCPGDQPIVQATDDGGASWSDFTVTVEPAAASVRTILPGSGDYVALVSADAASCTPLFARSYVAGEEWEAADEVDTTWHLSQDATSVVAPGGAASQPCDQPVQVAATSDTAAAVLCASSTVMTTTDAGGSWSEPLSVTGAAAVAPGGDGYLIVISRQNGCDGAQVSSTPVEGGTEATQPSTCVESGAAPQDNAVAQGGDTIWLWSGDAFARSTDGGLTW</sequence>